<dbReference type="SMART" id="SM01014">
    <property type="entry name" value="ARID"/>
    <property type="match status" value="1"/>
</dbReference>
<dbReference type="InterPro" id="IPR036431">
    <property type="entry name" value="ARID_dom_sf"/>
</dbReference>
<dbReference type="GO" id="GO:0000976">
    <property type="term" value="F:transcription cis-regulatory region binding"/>
    <property type="evidence" value="ECO:0007669"/>
    <property type="project" value="TreeGrafter"/>
</dbReference>
<dbReference type="Proteomes" id="UP000724874">
    <property type="component" value="Unassembled WGS sequence"/>
</dbReference>
<protein>
    <recommendedName>
        <fullName evidence="5">ARID domain-containing protein</fullName>
    </recommendedName>
</protein>
<dbReference type="PANTHER" id="PTHR13964:SF27">
    <property type="entry name" value="HAT-TRICK, ISOFORM D"/>
    <property type="match status" value="1"/>
</dbReference>
<dbReference type="CDD" id="cd16100">
    <property type="entry name" value="ARID"/>
    <property type="match status" value="1"/>
</dbReference>
<keyword evidence="3" id="KW-0539">Nucleus</keyword>
<dbReference type="OrthoDB" id="1938591at2759"/>
<comment type="caution">
    <text evidence="6">The sequence shown here is derived from an EMBL/GenBank/DDBJ whole genome shotgun (WGS) entry which is preliminary data.</text>
</comment>
<dbReference type="GO" id="GO:0005634">
    <property type="term" value="C:nucleus"/>
    <property type="evidence" value="ECO:0007669"/>
    <property type="project" value="TreeGrafter"/>
</dbReference>
<gene>
    <name evidence="6" type="ORF">CPB84DRAFT_1670865</name>
</gene>
<dbReference type="Gene3D" id="1.10.150.60">
    <property type="entry name" value="ARID DNA-binding domain"/>
    <property type="match status" value="1"/>
</dbReference>
<dbReference type="SUPFAM" id="SSF46774">
    <property type="entry name" value="ARID-like"/>
    <property type="match status" value="1"/>
</dbReference>
<dbReference type="InterPro" id="IPR051232">
    <property type="entry name" value="ARID/SWI1_ChromRemod"/>
</dbReference>
<evidence type="ECO:0000256" key="1">
    <source>
        <dbReference type="ARBA" id="ARBA00023015"/>
    </source>
</evidence>
<feature type="region of interest" description="Disordered" evidence="4">
    <location>
        <begin position="1"/>
        <end position="20"/>
    </location>
</feature>
<evidence type="ECO:0000313" key="6">
    <source>
        <dbReference type="EMBL" id="KAF8912810.1"/>
    </source>
</evidence>
<sequence>MSQPNSLRNQPPPNSPLKQRQHGFLQGLAGLMAKRGTPLPPSLTGIPSPNYDPSASVWTIIEPSGEVGSFRLAGKDIDLFKLWGLVYQHGGGLAVTNANSWGSMLHHFDLPEHFPEVQANGSTSVATMLSQYYMALLHPFEEMYKKNIQEQQKKAQLSQQQRQGGMPGQQFPNTIALGRPGPGMPNIQQQQAMRSTGSNSLMAQVMPPTNGMGQYPQMHGQNRPSSSQNPHQAPGHESHSASTPSEIDPLAHSVESNLLDQDIHGIKRKHDQDDRDLKRVRQKTGNLCQLTSSSYPKILMSMTSDSTTNIQTRQSSQPPSGLSRQQSSRRKIEYVPLAREVQTHGGRDLQAIDTEWHNGVFKRPLREINDWGVVDIDCLCMSIRSRLSVELSYALTTLTVLSTMRGQSPGAGFPVYQCADLLDDVLDLMEELAFGEPEKSTIIKGTDGDLRIVTNRELVSMVQDTQGLPFASLDIHQGPEGPSLGPQQRPGIIIMTIVNMIRNLCLFSDNLEFLSSHPRLIDMLLRLCSVTRTEGKPPAPASNNITLSDLLVIRKDTLNVLMCTAGFTNLATSLSSPTTIRLARRTFELCASYLVDPTDALSPLASVQLAGLPPNANRKPPALADMALEVFTRVSQIDSNRQVIAKAVTSEKLFLLLTNLVHRLPVVDADFIIMQRDYWLSFVEKLVMAIYSLVFLAPYELKQKIKADRRLAFKNMLLRVVQKFLGLQAHDGRISFAIVARRAIEAMKLLDKAEELVDTSEPTMPVLSFGMGFSDDNESASEKGTGMLGGNRDVAWSLLMTREVLQDEVFFNELDSMVRVEYQ</sequence>
<evidence type="ECO:0000256" key="3">
    <source>
        <dbReference type="ARBA" id="ARBA00023242"/>
    </source>
</evidence>
<dbReference type="EMBL" id="JADNYJ010000002">
    <property type="protein sequence ID" value="KAF8912810.1"/>
    <property type="molecule type" value="Genomic_DNA"/>
</dbReference>
<keyword evidence="1" id="KW-0805">Transcription regulation</keyword>
<feature type="region of interest" description="Disordered" evidence="4">
    <location>
        <begin position="306"/>
        <end position="329"/>
    </location>
</feature>
<dbReference type="GO" id="GO:0006357">
    <property type="term" value="P:regulation of transcription by RNA polymerase II"/>
    <property type="evidence" value="ECO:0007669"/>
    <property type="project" value="TreeGrafter"/>
</dbReference>
<feature type="compositionally biased region" description="Low complexity" evidence="4">
    <location>
        <begin position="154"/>
        <end position="170"/>
    </location>
</feature>
<organism evidence="6 7">
    <name type="scientific">Gymnopilus junonius</name>
    <name type="common">Spectacular rustgill mushroom</name>
    <name type="synonym">Gymnopilus spectabilis subsp. junonius</name>
    <dbReference type="NCBI Taxonomy" id="109634"/>
    <lineage>
        <taxon>Eukaryota</taxon>
        <taxon>Fungi</taxon>
        <taxon>Dikarya</taxon>
        <taxon>Basidiomycota</taxon>
        <taxon>Agaricomycotina</taxon>
        <taxon>Agaricomycetes</taxon>
        <taxon>Agaricomycetidae</taxon>
        <taxon>Agaricales</taxon>
        <taxon>Agaricineae</taxon>
        <taxon>Hymenogastraceae</taxon>
        <taxon>Gymnopilus</taxon>
    </lineage>
</organism>
<feature type="domain" description="ARID" evidence="5">
    <location>
        <begin position="18"/>
        <end position="145"/>
    </location>
</feature>
<dbReference type="Pfam" id="PF01388">
    <property type="entry name" value="ARID"/>
    <property type="match status" value="1"/>
</dbReference>
<evidence type="ECO:0000259" key="5">
    <source>
        <dbReference type="PROSITE" id="PS51011"/>
    </source>
</evidence>
<feature type="compositionally biased region" description="Basic and acidic residues" evidence="4">
    <location>
        <begin position="261"/>
        <end position="279"/>
    </location>
</feature>
<feature type="compositionally biased region" description="Polar residues" evidence="4">
    <location>
        <begin position="186"/>
        <end position="202"/>
    </location>
</feature>
<proteinExistence type="predicted"/>
<dbReference type="InterPro" id="IPR001606">
    <property type="entry name" value="ARID_dom"/>
</dbReference>
<dbReference type="AlphaFoldDB" id="A0A9P5P2M4"/>
<accession>A0A9P5P2M4</accession>
<dbReference type="PANTHER" id="PTHR13964">
    <property type="entry name" value="RBP-RELATED"/>
    <property type="match status" value="1"/>
</dbReference>
<evidence type="ECO:0000256" key="4">
    <source>
        <dbReference type="SAM" id="MobiDB-lite"/>
    </source>
</evidence>
<evidence type="ECO:0000313" key="7">
    <source>
        <dbReference type="Proteomes" id="UP000724874"/>
    </source>
</evidence>
<keyword evidence="7" id="KW-1185">Reference proteome</keyword>
<feature type="region of interest" description="Disordered" evidence="4">
    <location>
        <begin position="151"/>
        <end position="280"/>
    </location>
</feature>
<name>A0A9P5P2M4_GYMJU</name>
<dbReference type="PROSITE" id="PS51011">
    <property type="entry name" value="ARID"/>
    <property type="match status" value="1"/>
</dbReference>
<feature type="compositionally biased region" description="Polar residues" evidence="4">
    <location>
        <begin position="306"/>
        <end position="326"/>
    </location>
</feature>
<keyword evidence="2" id="KW-0804">Transcription</keyword>
<reference evidence="6" key="1">
    <citation type="submission" date="2020-11" db="EMBL/GenBank/DDBJ databases">
        <authorList>
            <consortium name="DOE Joint Genome Institute"/>
            <person name="Ahrendt S."/>
            <person name="Riley R."/>
            <person name="Andreopoulos W."/>
            <person name="LaButti K."/>
            <person name="Pangilinan J."/>
            <person name="Ruiz-duenas F.J."/>
            <person name="Barrasa J.M."/>
            <person name="Sanchez-Garcia M."/>
            <person name="Camarero S."/>
            <person name="Miyauchi S."/>
            <person name="Serrano A."/>
            <person name="Linde D."/>
            <person name="Babiker R."/>
            <person name="Drula E."/>
            <person name="Ayuso-Fernandez I."/>
            <person name="Pacheco R."/>
            <person name="Padilla G."/>
            <person name="Ferreira P."/>
            <person name="Barriuso J."/>
            <person name="Kellner H."/>
            <person name="Castanera R."/>
            <person name="Alfaro M."/>
            <person name="Ramirez L."/>
            <person name="Pisabarro A.G."/>
            <person name="Kuo A."/>
            <person name="Tritt A."/>
            <person name="Lipzen A."/>
            <person name="He G."/>
            <person name="Yan M."/>
            <person name="Ng V."/>
            <person name="Cullen D."/>
            <person name="Martin F."/>
            <person name="Rosso M.-N."/>
            <person name="Henrissat B."/>
            <person name="Hibbett D."/>
            <person name="Martinez A.T."/>
            <person name="Grigoriev I.V."/>
        </authorList>
    </citation>
    <scope>NUCLEOTIDE SEQUENCE</scope>
    <source>
        <strain evidence="6">AH 44721</strain>
    </source>
</reference>
<evidence type="ECO:0000256" key="2">
    <source>
        <dbReference type="ARBA" id="ARBA00023163"/>
    </source>
</evidence>
<dbReference type="SMART" id="SM00501">
    <property type="entry name" value="BRIGHT"/>
    <property type="match status" value="1"/>
</dbReference>
<feature type="compositionally biased region" description="Polar residues" evidence="4">
    <location>
        <begin position="219"/>
        <end position="231"/>
    </location>
</feature>